<dbReference type="SUPFAM" id="SSF48208">
    <property type="entry name" value="Six-hairpin glycosidases"/>
    <property type="match status" value="1"/>
</dbReference>
<feature type="signal peptide" evidence="4">
    <location>
        <begin position="1"/>
        <end position="33"/>
    </location>
</feature>
<reference evidence="6 7" key="1">
    <citation type="journal article" date="2019" name="Int. J. Syst. Evol. Microbiol.">
        <title>The Global Catalogue of Microorganisms (GCM) 10K type strain sequencing project: providing services to taxonomists for standard genome sequencing and annotation.</title>
        <authorList>
            <consortium name="The Broad Institute Genomics Platform"/>
            <consortium name="The Broad Institute Genome Sequencing Center for Infectious Disease"/>
            <person name="Wu L."/>
            <person name="Ma J."/>
        </authorList>
    </citation>
    <scope>NUCLEOTIDE SEQUENCE [LARGE SCALE GENOMIC DNA]</scope>
    <source>
        <strain evidence="6 7">JCM 9383</strain>
    </source>
</reference>
<dbReference type="Pfam" id="PF13385">
    <property type="entry name" value="Laminin_G_3"/>
    <property type="match status" value="1"/>
</dbReference>
<evidence type="ECO:0000256" key="1">
    <source>
        <dbReference type="ARBA" id="ARBA00022729"/>
    </source>
</evidence>
<evidence type="ECO:0000256" key="4">
    <source>
        <dbReference type="SAM" id="SignalP"/>
    </source>
</evidence>
<evidence type="ECO:0000256" key="3">
    <source>
        <dbReference type="SAM" id="MobiDB-lite"/>
    </source>
</evidence>
<dbReference type="InterPro" id="IPR012878">
    <property type="entry name" value="Beta-AFase-like_GH127_cat"/>
</dbReference>
<dbReference type="InterPro" id="IPR049046">
    <property type="entry name" value="Beta-AFase-like_GH127_middle"/>
</dbReference>
<feature type="domain" description="LamG-like jellyroll fold" evidence="5">
    <location>
        <begin position="191"/>
        <end position="326"/>
    </location>
</feature>
<dbReference type="PANTHER" id="PTHR31151">
    <property type="entry name" value="PROLINE-TRNA LIGASE (DUF1680)"/>
    <property type="match status" value="1"/>
</dbReference>
<sequence length="931" mass="101495">MARKVSRRDALRLGAASAVLPAFSSLLPASAQASPAGSAAPQARLHPFPLSDVALGDGLFADKRGLLLDFVRGYDENRLLQVFRSNAYLPTGGAVAPGGWEGLDGAGNGNLRGHFTGHFMTALAQAYASTGEPEFERKLRTLIAALHECREALRTPPSIRSAPGRFGTAIDFQRGAYLHLDVPGRPANGLRAMTFAAWVRPEAVDTWARILDIGNDTRTNLFLTAHDDGGLPRFAITRDGAGAENRITGRNPLPAGQWSHVAVVLAEGSGSLYVNGKQAGSGAVPLAPADLGSLAHCWIGRSHYDDRPFGGVLDDINLWSRALSPDELAALQQARAADTPAGPGDRFSFSCDEHGGTTAQDGSGSGRHAAFGRTWGQPSHPGFLAAYPETQFILLESITESSYPVVWAPYYTTHKILQGLLDGHAATGDQRALDLAAGMCDWMHSRLSRLTDADRQRMWGLFSSGEFGGIVEAILRTHALTGRPEHLRLAQYFDLNSLIDACADNRDVLDGKHANQHIPIFTGLLLMHDRTGQDRYREAARNFWRMVVTPRMFGIGGTSEREFFRKPGVVAALLNQSDAETCCAYNMLKLTKELFLREQDPAYADYYERALFNQVLGSKQDKADAEKPLATYFIGLQPGAVRDFTPHDGTTCCEGTGMENPTKYQDFTYLARDDEGALYVNLYQPSALRWTAKGVTVTQETPFPYEGRSSLRIAGSAEFALNLRVPAWVGPGFAVRVNGVTQPVSEGPGSYVTLTRAWRDGDVVEVDLPFQLRAERTPDDPAVQNLMYGPVNLVARDSRTGFLPFSLYPTARLSGDLSRALTPVPGDPLHFRLGETELAPFFEGTEDPFHAYFRREEPRIVFDSVDSGVRNPAGSVGTFLDEVWAGAPFANKGEFTARVSAVSERWRDGGHFTDAERDRIMRAAAEAPFSE</sequence>
<evidence type="ECO:0000259" key="5">
    <source>
        <dbReference type="SMART" id="SM00560"/>
    </source>
</evidence>
<dbReference type="InterPro" id="IPR008928">
    <property type="entry name" value="6-hairpin_glycosidase_sf"/>
</dbReference>
<protein>
    <recommendedName>
        <fullName evidence="5">LamG-like jellyroll fold domain-containing protein</fullName>
    </recommendedName>
</protein>
<dbReference type="RefSeq" id="WP_344683102.1">
    <property type="nucleotide sequence ID" value="NZ_BAAAUX010000019.1"/>
</dbReference>
<dbReference type="Gene3D" id="2.60.120.200">
    <property type="match status" value="1"/>
</dbReference>
<keyword evidence="1 4" id="KW-0732">Signal</keyword>
<feature type="chain" id="PRO_5045350939" description="LamG-like jellyroll fold domain-containing protein" evidence="4">
    <location>
        <begin position="34"/>
        <end position="931"/>
    </location>
</feature>
<organism evidence="6 7">
    <name type="scientific">Saccharopolyspora taberi</name>
    <dbReference type="NCBI Taxonomy" id="60895"/>
    <lineage>
        <taxon>Bacteria</taxon>
        <taxon>Bacillati</taxon>
        <taxon>Actinomycetota</taxon>
        <taxon>Actinomycetes</taxon>
        <taxon>Pseudonocardiales</taxon>
        <taxon>Pseudonocardiaceae</taxon>
        <taxon>Saccharopolyspora</taxon>
    </lineage>
</organism>
<dbReference type="EMBL" id="BAAAUX010000019">
    <property type="protein sequence ID" value="GAA2806251.1"/>
    <property type="molecule type" value="Genomic_DNA"/>
</dbReference>
<dbReference type="InterPro" id="IPR006558">
    <property type="entry name" value="LamG-like"/>
</dbReference>
<dbReference type="Pfam" id="PF07944">
    <property type="entry name" value="Beta-AFase-like_GH127_cat"/>
    <property type="match status" value="2"/>
</dbReference>
<gene>
    <name evidence="6" type="ORF">GCM10010470_46900</name>
</gene>
<keyword evidence="2" id="KW-1015">Disulfide bond</keyword>
<feature type="region of interest" description="Disordered" evidence="3">
    <location>
        <begin position="333"/>
        <end position="372"/>
    </location>
</feature>
<dbReference type="PROSITE" id="PS51318">
    <property type="entry name" value="TAT"/>
    <property type="match status" value="1"/>
</dbReference>
<proteinExistence type="predicted"/>
<evidence type="ECO:0000313" key="7">
    <source>
        <dbReference type="Proteomes" id="UP001500979"/>
    </source>
</evidence>
<comment type="caution">
    <text evidence="6">The sequence shown here is derived from an EMBL/GenBank/DDBJ whole genome shotgun (WGS) entry which is preliminary data.</text>
</comment>
<dbReference type="InterPro" id="IPR006311">
    <property type="entry name" value="TAT_signal"/>
</dbReference>
<dbReference type="InterPro" id="IPR013320">
    <property type="entry name" value="ConA-like_dom_sf"/>
</dbReference>
<dbReference type="SUPFAM" id="SSF49899">
    <property type="entry name" value="Concanavalin A-like lectins/glucanases"/>
    <property type="match status" value="1"/>
</dbReference>
<dbReference type="Proteomes" id="UP001500979">
    <property type="component" value="Unassembled WGS sequence"/>
</dbReference>
<accession>A0ABN3VII1</accession>
<dbReference type="Pfam" id="PF20736">
    <property type="entry name" value="Glyco_hydro127M"/>
    <property type="match status" value="1"/>
</dbReference>
<dbReference type="SMART" id="SM00560">
    <property type="entry name" value="LamGL"/>
    <property type="match status" value="1"/>
</dbReference>
<evidence type="ECO:0000256" key="2">
    <source>
        <dbReference type="ARBA" id="ARBA00023157"/>
    </source>
</evidence>
<dbReference type="PANTHER" id="PTHR31151:SF0">
    <property type="entry name" value="PROLINE-TRNA LIGASE (DUF1680)"/>
    <property type="match status" value="1"/>
</dbReference>
<evidence type="ECO:0000313" key="6">
    <source>
        <dbReference type="EMBL" id="GAA2806251.1"/>
    </source>
</evidence>
<name>A0ABN3VII1_9PSEU</name>
<keyword evidence="7" id="KW-1185">Reference proteome</keyword>